<dbReference type="GO" id="GO:0043386">
    <property type="term" value="P:mycotoxin biosynthetic process"/>
    <property type="evidence" value="ECO:0007669"/>
    <property type="project" value="InterPro"/>
</dbReference>
<comment type="similarity">
    <text evidence="1">Belongs to the ustYa family.</text>
</comment>
<evidence type="ECO:0000313" key="3">
    <source>
        <dbReference type="Proteomes" id="UP000800092"/>
    </source>
</evidence>
<accession>A0A6A6HJP6</accession>
<dbReference type="Proteomes" id="UP000800092">
    <property type="component" value="Unassembled WGS sequence"/>
</dbReference>
<dbReference type="InterPro" id="IPR021765">
    <property type="entry name" value="UstYa-like"/>
</dbReference>
<reference evidence="2" key="1">
    <citation type="journal article" date="2020" name="Stud. Mycol.">
        <title>101 Dothideomycetes genomes: a test case for predicting lifestyles and emergence of pathogens.</title>
        <authorList>
            <person name="Haridas S."/>
            <person name="Albert R."/>
            <person name="Binder M."/>
            <person name="Bloem J."/>
            <person name="Labutti K."/>
            <person name="Salamov A."/>
            <person name="Andreopoulos B."/>
            <person name="Baker S."/>
            <person name="Barry K."/>
            <person name="Bills G."/>
            <person name="Bluhm B."/>
            <person name="Cannon C."/>
            <person name="Castanera R."/>
            <person name="Culley D."/>
            <person name="Daum C."/>
            <person name="Ezra D."/>
            <person name="Gonzalez J."/>
            <person name="Henrissat B."/>
            <person name="Kuo A."/>
            <person name="Liang C."/>
            <person name="Lipzen A."/>
            <person name="Lutzoni F."/>
            <person name="Magnuson J."/>
            <person name="Mondo S."/>
            <person name="Nolan M."/>
            <person name="Ohm R."/>
            <person name="Pangilinan J."/>
            <person name="Park H.-J."/>
            <person name="Ramirez L."/>
            <person name="Alfaro M."/>
            <person name="Sun H."/>
            <person name="Tritt A."/>
            <person name="Yoshinaga Y."/>
            <person name="Zwiers L.-H."/>
            <person name="Turgeon B."/>
            <person name="Goodwin S."/>
            <person name="Spatafora J."/>
            <person name="Crous P."/>
            <person name="Grigoriev I."/>
        </authorList>
    </citation>
    <scope>NUCLEOTIDE SEQUENCE</scope>
    <source>
        <strain evidence="2">Tuck. ex Michener</strain>
    </source>
</reference>
<keyword evidence="3" id="KW-1185">Reference proteome</keyword>
<dbReference type="EMBL" id="ML991778">
    <property type="protein sequence ID" value="KAF2237743.1"/>
    <property type="molecule type" value="Genomic_DNA"/>
</dbReference>
<sequence length="183" mass="21286">MGEPSWDGDIAWNSLLHNDTFRIKEEEAKRLDFTGHVRAKKGGYAGIIGVFHNLHCLRRLRQTLYADYYYPNQTEAQRERDWHHNTHCLESLRTSIMCHPYLTVFPYYWSGIIEHDLSAPPNAKRECINWNRVQRLSNERALRYSDIVEKDSDAGMETNLTSDATIQTNLTSDALMETSLTHV</sequence>
<dbReference type="PANTHER" id="PTHR33365:SF7">
    <property type="entry name" value="TAT PATHWAY SIGNAL SEQUENCE"/>
    <property type="match status" value="1"/>
</dbReference>
<dbReference type="PANTHER" id="PTHR33365">
    <property type="entry name" value="YALI0B05434P"/>
    <property type="match status" value="1"/>
</dbReference>
<name>A0A6A6HJP6_VIRVR</name>
<dbReference type="OrthoDB" id="3687641at2759"/>
<proteinExistence type="inferred from homology"/>
<evidence type="ECO:0008006" key="4">
    <source>
        <dbReference type="Google" id="ProtNLM"/>
    </source>
</evidence>
<dbReference type="AlphaFoldDB" id="A0A6A6HJP6"/>
<gene>
    <name evidence="2" type="ORF">EV356DRAFT_357504</name>
</gene>
<protein>
    <recommendedName>
        <fullName evidence="4">Tat pathway signal sequence</fullName>
    </recommendedName>
</protein>
<evidence type="ECO:0000313" key="2">
    <source>
        <dbReference type="EMBL" id="KAF2237743.1"/>
    </source>
</evidence>
<evidence type="ECO:0000256" key="1">
    <source>
        <dbReference type="ARBA" id="ARBA00035112"/>
    </source>
</evidence>
<dbReference type="Pfam" id="PF11807">
    <property type="entry name" value="UstYa"/>
    <property type="match status" value="1"/>
</dbReference>
<organism evidence="2 3">
    <name type="scientific">Viridothelium virens</name>
    <name type="common">Speckled blister lichen</name>
    <name type="synonym">Trypethelium virens</name>
    <dbReference type="NCBI Taxonomy" id="1048519"/>
    <lineage>
        <taxon>Eukaryota</taxon>
        <taxon>Fungi</taxon>
        <taxon>Dikarya</taxon>
        <taxon>Ascomycota</taxon>
        <taxon>Pezizomycotina</taxon>
        <taxon>Dothideomycetes</taxon>
        <taxon>Dothideomycetes incertae sedis</taxon>
        <taxon>Trypetheliales</taxon>
        <taxon>Trypetheliaceae</taxon>
        <taxon>Viridothelium</taxon>
    </lineage>
</organism>